<organism evidence="2 3">
    <name type="scientific">Trypanosoma brucei gambiense (strain MHOM/CI/86/DAL972)</name>
    <dbReference type="NCBI Taxonomy" id="679716"/>
    <lineage>
        <taxon>Eukaryota</taxon>
        <taxon>Discoba</taxon>
        <taxon>Euglenozoa</taxon>
        <taxon>Kinetoplastea</taxon>
        <taxon>Metakinetoplastina</taxon>
        <taxon>Trypanosomatida</taxon>
        <taxon>Trypanosomatidae</taxon>
        <taxon>Trypanosoma</taxon>
    </lineage>
</organism>
<evidence type="ECO:0000313" key="2">
    <source>
        <dbReference type="EMBL" id="CBH18621.1"/>
    </source>
</evidence>
<name>D0AAC0_TRYB9</name>
<dbReference type="EMBL" id="FN554974">
    <property type="protein sequence ID" value="CBH18621.1"/>
    <property type="molecule type" value="Genomic_DNA"/>
</dbReference>
<evidence type="ECO:0000256" key="1">
    <source>
        <dbReference type="SAM" id="Coils"/>
    </source>
</evidence>
<accession>D0AAC0</accession>
<dbReference type="RefSeq" id="XP_011780885.1">
    <property type="nucleotide sequence ID" value="XM_011782583.1"/>
</dbReference>
<dbReference type="AlphaFoldDB" id="D0AAC0"/>
<protein>
    <submittedName>
        <fullName evidence="2">Uncharacterized protein</fullName>
    </submittedName>
</protein>
<dbReference type="Proteomes" id="UP000002316">
    <property type="component" value="Chromosome 11"/>
</dbReference>
<dbReference type="KEGG" id="tbg:TbgDal_XI17410"/>
<keyword evidence="1" id="KW-0175">Coiled coil</keyword>
<sequence>MTLYSTNMSITPLSLFFLPFLQHHLSYYYICTCRHQNASHCTRQRGVSMVKRSPSPSVDSVERIYDMLCAAQLKANTEEEEIRALRLLIATAEVEIKTAQESMRELQEQHEEASREVSVKKSTLEEQRHRCVGAVEALASSREALTREIEDILRSELPPHPAVSAVKKPVRSSYEIISPAKLRDAALSLRRKIEEAIKHRHLCCEQNQSPSSIGDGWGDSKKGFRHSFVVHFKCAEAAVSNTGDEAAGAVPEPRHVSAARVELNVGKDANDTLGKRKRKVITFDDEQLEAHSAAFRPSAAAVATPRPSSISCDLTIIRPRLPRRTLWRAEQHELS</sequence>
<proteinExistence type="predicted"/>
<evidence type="ECO:0000313" key="3">
    <source>
        <dbReference type="Proteomes" id="UP000002316"/>
    </source>
</evidence>
<reference evidence="3" key="1">
    <citation type="journal article" date="2010" name="PLoS Negl. Trop. Dis.">
        <title>The genome sequence of Trypanosoma brucei gambiense, causative agent of chronic human african trypanosomiasis.</title>
        <authorList>
            <person name="Jackson A.P."/>
            <person name="Sanders M."/>
            <person name="Berry A."/>
            <person name="McQuillan J."/>
            <person name="Aslett M.A."/>
            <person name="Quail M.A."/>
            <person name="Chukualim B."/>
            <person name="Capewell P."/>
            <person name="MacLeod A."/>
            <person name="Melville S.E."/>
            <person name="Gibson W."/>
            <person name="Barry J.D."/>
            <person name="Berriman M."/>
            <person name="Hertz-Fowler C."/>
        </authorList>
    </citation>
    <scope>NUCLEOTIDE SEQUENCE [LARGE SCALE GENOMIC DNA]</scope>
    <source>
        <strain evidence="3">MHOM/CI/86/DAL972</strain>
    </source>
</reference>
<feature type="coiled-coil region" evidence="1">
    <location>
        <begin position="75"/>
        <end position="123"/>
    </location>
</feature>
<gene>
    <name evidence="2" type="ORF">TbgDal_XI17410</name>
</gene>
<dbReference type="VEuPathDB" id="TriTrypDB:Tbg972.11.17410"/>
<dbReference type="GeneID" id="23866953"/>